<gene>
    <name evidence="1" type="ORF">PSTT_10722</name>
</gene>
<dbReference type="AlphaFoldDB" id="A0A2S4V3C4"/>
<sequence length="73" mass="8329">MKGGSASSSGIVQPLMTAPSPMETLAKERLECPFDLWRMTCVYMVVKIVLLKDKFMQEIERDPALDWTIFIPH</sequence>
<dbReference type="VEuPathDB" id="FungiDB:PSTT_10722"/>
<evidence type="ECO:0000313" key="1">
    <source>
        <dbReference type="EMBL" id="POW04023.1"/>
    </source>
</evidence>
<dbReference type="EMBL" id="PKSL01000117">
    <property type="protein sequence ID" value="POW04023.1"/>
    <property type="molecule type" value="Genomic_DNA"/>
</dbReference>
<dbReference type="VEuPathDB" id="FungiDB:PSHT_06891"/>
<dbReference type="Proteomes" id="UP000239156">
    <property type="component" value="Unassembled WGS sequence"/>
</dbReference>
<evidence type="ECO:0000313" key="2">
    <source>
        <dbReference type="Proteomes" id="UP000239156"/>
    </source>
</evidence>
<organism evidence="1 2">
    <name type="scientific">Puccinia striiformis</name>
    <dbReference type="NCBI Taxonomy" id="27350"/>
    <lineage>
        <taxon>Eukaryota</taxon>
        <taxon>Fungi</taxon>
        <taxon>Dikarya</taxon>
        <taxon>Basidiomycota</taxon>
        <taxon>Pucciniomycotina</taxon>
        <taxon>Pucciniomycetes</taxon>
        <taxon>Pucciniales</taxon>
        <taxon>Pucciniaceae</taxon>
        <taxon>Puccinia</taxon>
    </lineage>
</organism>
<accession>A0A2S4V3C4</accession>
<proteinExistence type="predicted"/>
<protein>
    <submittedName>
        <fullName evidence="1">Uncharacterized protein</fullName>
    </submittedName>
</protein>
<reference evidence="1" key="1">
    <citation type="submission" date="2017-12" db="EMBL/GenBank/DDBJ databases">
        <title>Gene loss provides genomic basis for host adaptation in cereal stripe rust fungi.</title>
        <authorList>
            <person name="Xia C."/>
        </authorList>
    </citation>
    <scope>NUCLEOTIDE SEQUENCE [LARGE SCALE GENOMIC DNA]</scope>
    <source>
        <strain evidence="1">93-210</strain>
    </source>
</reference>
<name>A0A2S4V3C4_9BASI</name>
<comment type="caution">
    <text evidence="1">The sequence shown here is derived from an EMBL/GenBank/DDBJ whole genome shotgun (WGS) entry which is preliminary data.</text>
</comment>
<keyword evidence="2" id="KW-1185">Reference proteome</keyword>